<accession>A0A559J407</accession>
<dbReference type="SUPFAM" id="SSF55729">
    <property type="entry name" value="Acyl-CoA N-acyltransferases (Nat)"/>
    <property type="match status" value="1"/>
</dbReference>
<dbReference type="InterPro" id="IPR000182">
    <property type="entry name" value="GNAT_dom"/>
</dbReference>
<dbReference type="OrthoDB" id="5292888at2"/>
<reference evidence="2 3" key="1">
    <citation type="submission" date="2019-07" db="EMBL/GenBank/DDBJ databases">
        <authorList>
            <person name="Kim J."/>
        </authorList>
    </citation>
    <scope>NUCLEOTIDE SEQUENCE [LARGE SCALE GENOMIC DNA]</scope>
    <source>
        <strain evidence="2 3">N4</strain>
    </source>
</reference>
<dbReference type="InterPro" id="IPR016181">
    <property type="entry name" value="Acyl_CoA_acyltransferase"/>
</dbReference>
<dbReference type="Gene3D" id="3.40.630.30">
    <property type="match status" value="1"/>
</dbReference>
<name>A0A559J407_9BACL</name>
<dbReference type="CDD" id="cd04301">
    <property type="entry name" value="NAT_SF"/>
    <property type="match status" value="1"/>
</dbReference>
<protein>
    <submittedName>
        <fullName evidence="2">GNAT family N-acetyltransferase</fullName>
    </submittedName>
</protein>
<dbReference type="EMBL" id="VNJK01000001">
    <property type="protein sequence ID" value="TVX94607.1"/>
    <property type="molecule type" value="Genomic_DNA"/>
</dbReference>
<sequence>MNVRSAYRQDIEGLSVVHVNSWKTTYEGVIADAVLSNLSIEGRKKSWEWIFENQKQDETTYVIETEGTIVGFINGGKSRELELDYDAEIYSLYLLKEVQGSGYGKLLFHKLVNQLRSDNYHSMMVWVLEANPSLGFYKKMGGQYISQKEIKIGGETLIEVAFGWNDLSIISAE</sequence>
<comment type="caution">
    <text evidence="2">The sequence shown here is derived from an EMBL/GenBank/DDBJ whole genome shotgun (WGS) entry which is preliminary data.</text>
</comment>
<organism evidence="2 3">
    <name type="scientific">Paenibacillus agilis</name>
    <dbReference type="NCBI Taxonomy" id="3020863"/>
    <lineage>
        <taxon>Bacteria</taxon>
        <taxon>Bacillati</taxon>
        <taxon>Bacillota</taxon>
        <taxon>Bacilli</taxon>
        <taxon>Bacillales</taxon>
        <taxon>Paenibacillaceae</taxon>
        <taxon>Paenibacillus</taxon>
    </lineage>
</organism>
<dbReference type="AlphaFoldDB" id="A0A559J407"/>
<gene>
    <name evidence="2" type="ORF">FPZ44_05995</name>
</gene>
<dbReference type="Proteomes" id="UP000318102">
    <property type="component" value="Unassembled WGS sequence"/>
</dbReference>
<proteinExistence type="predicted"/>
<keyword evidence="3" id="KW-1185">Reference proteome</keyword>
<dbReference type="PROSITE" id="PS51186">
    <property type="entry name" value="GNAT"/>
    <property type="match status" value="1"/>
</dbReference>
<evidence type="ECO:0000313" key="2">
    <source>
        <dbReference type="EMBL" id="TVX94607.1"/>
    </source>
</evidence>
<evidence type="ECO:0000313" key="3">
    <source>
        <dbReference type="Proteomes" id="UP000318102"/>
    </source>
</evidence>
<evidence type="ECO:0000259" key="1">
    <source>
        <dbReference type="PROSITE" id="PS51186"/>
    </source>
</evidence>
<dbReference type="Pfam" id="PF00583">
    <property type="entry name" value="Acetyltransf_1"/>
    <property type="match status" value="1"/>
</dbReference>
<dbReference type="GO" id="GO:0016747">
    <property type="term" value="F:acyltransferase activity, transferring groups other than amino-acyl groups"/>
    <property type="evidence" value="ECO:0007669"/>
    <property type="project" value="InterPro"/>
</dbReference>
<feature type="domain" description="N-acetyltransferase" evidence="1">
    <location>
        <begin position="1"/>
        <end position="163"/>
    </location>
</feature>